<dbReference type="Gene3D" id="1.10.10.60">
    <property type="entry name" value="Homeodomain-like"/>
    <property type="match status" value="1"/>
</dbReference>
<feature type="coiled-coil region" evidence="1">
    <location>
        <begin position="66"/>
        <end position="93"/>
    </location>
</feature>
<dbReference type="InterPro" id="IPR002514">
    <property type="entry name" value="Transposase_8"/>
</dbReference>
<dbReference type="GO" id="GO:0003677">
    <property type="term" value="F:DNA binding"/>
    <property type="evidence" value="ECO:0007669"/>
    <property type="project" value="InterPro"/>
</dbReference>
<dbReference type="GO" id="GO:0006313">
    <property type="term" value="P:DNA transposition"/>
    <property type="evidence" value="ECO:0007669"/>
    <property type="project" value="InterPro"/>
</dbReference>
<keyword evidence="1" id="KW-0175">Coiled coil</keyword>
<dbReference type="GO" id="GO:0004803">
    <property type="term" value="F:transposase activity"/>
    <property type="evidence" value="ECO:0007669"/>
    <property type="project" value="InterPro"/>
</dbReference>
<dbReference type="Pfam" id="PF01527">
    <property type="entry name" value="HTH_Tnp_1"/>
    <property type="match status" value="1"/>
</dbReference>
<sequence>MLPNKYLRNIKKRYYSPELKEQAVRLSYQRDNIKELADELGIEVQRIYKWRKAAKTATLPKPEKSISDATLELKRLRKALKEKELELEILKKAIVIPACRLAGSPRAMGNLWIYSQL</sequence>
<dbReference type="RefSeq" id="WP_249603453.1">
    <property type="nucleotide sequence ID" value="NZ_JAKHSK010000055.1"/>
</dbReference>
<proteinExistence type="predicted"/>
<reference evidence="2" key="1">
    <citation type="submission" date="2022-01" db="EMBL/GenBank/DDBJ databases">
        <title>Genome sequencing of Zunongwangia sp. M21534 genome.</title>
        <authorList>
            <person name="Chen Y."/>
            <person name="Dong C."/>
            <person name="Shao Z."/>
        </authorList>
    </citation>
    <scope>NUCLEOTIDE SEQUENCE</scope>
    <source>
        <strain evidence="2">MCCC M21534</strain>
    </source>
</reference>
<dbReference type="EMBL" id="JAKHSK010000055">
    <property type="protein sequence ID" value="MCL6220768.1"/>
    <property type="molecule type" value="Genomic_DNA"/>
</dbReference>
<dbReference type="SUPFAM" id="SSF46689">
    <property type="entry name" value="Homeodomain-like"/>
    <property type="match status" value="1"/>
</dbReference>
<dbReference type="AlphaFoldDB" id="A0A9X1ZY77"/>
<evidence type="ECO:0000313" key="2">
    <source>
        <dbReference type="EMBL" id="MCL6220768.1"/>
    </source>
</evidence>
<protein>
    <submittedName>
        <fullName evidence="2">Transposase</fullName>
    </submittedName>
</protein>
<evidence type="ECO:0000313" key="3">
    <source>
        <dbReference type="Proteomes" id="UP001139521"/>
    </source>
</evidence>
<comment type="caution">
    <text evidence="2">The sequence shown here is derived from an EMBL/GenBank/DDBJ whole genome shotgun (WGS) entry which is preliminary data.</text>
</comment>
<organism evidence="2 3">
    <name type="scientific">Zunongwangia pacifica</name>
    <dbReference type="NCBI Taxonomy" id="2911062"/>
    <lineage>
        <taxon>Bacteria</taxon>
        <taxon>Pseudomonadati</taxon>
        <taxon>Bacteroidota</taxon>
        <taxon>Flavobacteriia</taxon>
        <taxon>Flavobacteriales</taxon>
        <taxon>Flavobacteriaceae</taxon>
        <taxon>Zunongwangia</taxon>
    </lineage>
</organism>
<keyword evidence="3" id="KW-1185">Reference proteome</keyword>
<name>A0A9X1ZY77_9FLAO</name>
<dbReference type="Proteomes" id="UP001139521">
    <property type="component" value="Unassembled WGS sequence"/>
</dbReference>
<accession>A0A9X1ZY77</accession>
<evidence type="ECO:0000256" key="1">
    <source>
        <dbReference type="SAM" id="Coils"/>
    </source>
</evidence>
<gene>
    <name evidence="2" type="ORF">L1967_20950</name>
</gene>
<dbReference type="InterPro" id="IPR009057">
    <property type="entry name" value="Homeodomain-like_sf"/>
</dbReference>